<evidence type="ECO:0000313" key="3">
    <source>
        <dbReference type="EMBL" id="TBO30091.1"/>
    </source>
</evidence>
<feature type="region of interest" description="Disordered" evidence="1">
    <location>
        <begin position="60"/>
        <end position="81"/>
    </location>
</feature>
<dbReference type="EMBL" id="SIXI01000004">
    <property type="protein sequence ID" value="TBO30091.1"/>
    <property type="molecule type" value="Genomic_DNA"/>
</dbReference>
<gene>
    <name evidence="3" type="ORF">EYS42_10300</name>
</gene>
<sequence length="117" mass="12624">MPTYDYACPACGGFDAFRSLSQRNEPAPCPDCGTASPRVIVSAPRLACVSAETRFAMDTNERARHEPRSSKALDGSYSRLKHPAGCGCCSTSRKATTVRAPDGAKSFPSKRPWMISH</sequence>
<dbReference type="OrthoDB" id="9813321at2"/>
<proteinExistence type="predicted"/>
<dbReference type="SMART" id="SM00834">
    <property type="entry name" value="CxxC_CXXC_SSSS"/>
    <property type="match status" value="1"/>
</dbReference>
<organism evidence="3 4">
    <name type="scientific">Aquabacterium lacunae</name>
    <dbReference type="NCBI Taxonomy" id="2528630"/>
    <lineage>
        <taxon>Bacteria</taxon>
        <taxon>Pseudomonadati</taxon>
        <taxon>Pseudomonadota</taxon>
        <taxon>Betaproteobacteria</taxon>
        <taxon>Burkholderiales</taxon>
        <taxon>Aquabacterium</taxon>
    </lineage>
</organism>
<dbReference type="NCBIfam" id="TIGR02605">
    <property type="entry name" value="CxxC_CxxC_SSSS"/>
    <property type="match status" value="1"/>
</dbReference>
<feature type="compositionally biased region" description="Basic and acidic residues" evidence="1">
    <location>
        <begin position="60"/>
        <end position="71"/>
    </location>
</feature>
<dbReference type="InterPro" id="IPR013429">
    <property type="entry name" value="Regulatory_FmdB_Zinc_ribbon"/>
</dbReference>
<name>A0A4Q9H403_9BURK</name>
<comment type="caution">
    <text evidence="3">The sequence shown here is derived from an EMBL/GenBank/DDBJ whole genome shotgun (WGS) entry which is preliminary data.</text>
</comment>
<dbReference type="Pfam" id="PF09723">
    <property type="entry name" value="Zn_ribbon_8"/>
    <property type="match status" value="1"/>
</dbReference>
<reference evidence="3 4" key="1">
    <citation type="submission" date="2019-02" db="EMBL/GenBank/DDBJ databases">
        <title>Aquabacterium sp. strain KMB7.</title>
        <authorList>
            <person name="Chen W.-M."/>
        </authorList>
    </citation>
    <scope>NUCLEOTIDE SEQUENCE [LARGE SCALE GENOMIC DNA]</scope>
    <source>
        <strain evidence="3 4">KMB7</strain>
    </source>
</reference>
<dbReference type="Proteomes" id="UP000292120">
    <property type="component" value="Unassembled WGS sequence"/>
</dbReference>
<evidence type="ECO:0000313" key="4">
    <source>
        <dbReference type="Proteomes" id="UP000292120"/>
    </source>
</evidence>
<evidence type="ECO:0000259" key="2">
    <source>
        <dbReference type="SMART" id="SM00834"/>
    </source>
</evidence>
<accession>A0A4Q9H403</accession>
<dbReference type="RefSeq" id="WP_130968085.1">
    <property type="nucleotide sequence ID" value="NZ_SIXI01000004.1"/>
</dbReference>
<protein>
    <submittedName>
        <fullName evidence="3">Zinc ribbon domain-containing protein</fullName>
    </submittedName>
</protein>
<keyword evidence="4" id="KW-1185">Reference proteome</keyword>
<feature type="domain" description="Putative regulatory protein FmdB zinc ribbon" evidence="2">
    <location>
        <begin position="1"/>
        <end position="41"/>
    </location>
</feature>
<dbReference type="AlphaFoldDB" id="A0A4Q9H403"/>
<evidence type="ECO:0000256" key="1">
    <source>
        <dbReference type="SAM" id="MobiDB-lite"/>
    </source>
</evidence>